<evidence type="ECO:0008006" key="3">
    <source>
        <dbReference type="Google" id="ProtNLM"/>
    </source>
</evidence>
<accession>A0A8A3PSX1</accession>
<protein>
    <recommendedName>
        <fullName evidence="3">FAD-binding domain-containing protein</fullName>
    </recommendedName>
</protein>
<dbReference type="AlphaFoldDB" id="A0A8A3PSX1"/>
<dbReference type="EMBL" id="CP063413">
    <property type="protein sequence ID" value="QSZ37846.1"/>
    <property type="molecule type" value="Genomic_DNA"/>
</dbReference>
<name>A0A8A3PSX1_9HELO</name>
<proteinExistence type="predicted"/>
<sequence>MAICADGARSTVRRLLLGPTCSLNTRLSDAATFVQANFSREQALLRLSFPLLFLAASHPNNLFTFFGLQDAPGPEEPEGGTFFFYILLNSSMEAQDAEAKGCDNAARLKEVKEMGKGYTEP</sequence>
<reference evidence="1" key="1">
    <citation type="submission" date="2020-10" db="EMBL/GenBank/DDBJ databases">
        <title>Genome Sequence of Monilinia vaccinii-corymbosi Sheds Light on Mummy Berry Disease Infection of Blueberry and Mating Type.</title>
        <authorList>
            <person name="Yow A.G."/>
            <person name="Zhang Y."/>
            <person name="Bansal K."/>
            <person name="Eacker S.M."/>
            <person name="Sullivan S."/>
            <person name="Liachko I."/>
            <person name="Cubeta M.A."/>
            <person name="Rollins J.A."/>
            <person name="Ashrafi H."/>
        </authorList>
    </citation>
    <scope>NUCLEOTIDE SEQUENCE</scope>
    <source>
        <strain evidence="1">RL-1</strain>
    </source>
</reference>
<evidence type="ECO:0000313" key="2">
    <source>
        <dbReference type="Proteomes" id="UP000672032"/>
    </source>
</evidence>
<evidence type="ECO:0000313" key="1">
    <source>
        <dbReference type="EMBL" id="QSZ37846.1"/>
    </source>
</evidence>
<keyword evidence="2" id="KW-1185">Reference proteome</keyword>
<dbReference type="Proteomes" id="UP000672032">
    <property type="component" value="Chromosome 9"/>
</dbReference>
<dbReference type="OrthoDB" id="47494at2759"/>
<gene>
    <name evidence="1" type="ORF">DSL72_008946</name>
</gene>
<organism evidence="1 2">
    <name type="scientific">Monilinia vaccinii-corymbosi</name>
    <dbReference type="NCBI Taxonomy" id="61207"/>
    <lineage>
        <taxon>Eukaryota</taxon>
        <taxon>Fungi</taxon>
        <taxon>Dikarya</taxon>
        <taxon>Ascomycota</taxon>
        <taxon>Pezizomycotina</taxon>
        <taxon>Leotiomycetes</taxon>
        <taxon>Helotiales</taxon>
        <taxon>Sclerotiniaceae</taxon>
        <taxon>Monilinia</taxon>
    </lineage>
</organism>